<dbReference type="PaxDb" id="8022-A0A060VV85"/>
<proteinExistence type="predicted"/>
<accession>A0A060VV85</accession>
<feature type="transmembrane region" description="Helical" evidence="2">
    <location>
        <begin position="62"/>
        <end position="88"/>
    </location>
</feature>
<feature type="transmembrane region" description="Helical" evidence="2">
    <location>
        <begin position="140"/>
        <end position="160"/>
    </location>
</feature>
<organism evidence="3 4">
    <name type="scientific">Oncorhynchus mykiss</name>
    <name type="common">Rainbow trout</name>
    <name type="synonym">Salmo gairdneri</name>
    <dbReference type="NCBI Taxonomy" id="8022"/>
    <lineage>
        <taxon>Eukaryota</taxon>
        <taxon>Metazoa</taxon>
        <taxon>Chordata</taxon>
        <taxon>Craniata</taxon>
        <taxon>Vertebrata</taxon>
        <taxon>Euteleostomi</taxon>
        <taxon>Actinopterygii</taxon>
        <taxon>Neopterygii</taxon>
        <taxon>Teleostei</taxon>
        <taxon>Protacanthopterygii</taxon>
        <taxon>Salmoniformes</taxon>
        <taxon>Salmonidae</taxon>
        <taxon>Salmoninae</taxon>
        <taxon>Oncorhynchus</taxon>
    </lineage>
</organism>
<dbReference type="AlphaFoldDB" id="A0A060VV85"/>
<protein>
    <submittedName>
        <fullName evidence="3">Uncharacterized protein</fullName>
    </submittedName>
</protein>
<dbReference type="EMBL" id="FR904314">
    <property type="protein sequence ID" value="CDQ58908.1"/>
    <property type="molecule type" value="Genomic_DNA"/>
</dbReference>
<feature type="compositionally biased region" description="Gly residues" evidence="1">
    <location>
        <begin position="7"/>
        <end position="19"/>
    </location>
</feature>
<keyword evidence="2" id="KW-0812">Transmembrane</keyword>
<keyword evidence="2" id="KW-0472">Membrane</keyword>
<evidence type="ECO:0000256" key="2">
    <source>
        <dbReference type="SAM" id="Phobius"/>
    </source>
</evidence>
<feature type="transmembrane region" description="Helical" evidence="2">
    <location>
        <begin position="108"/>
        <end position="128"/>
    </location>
</feature>
<reference evidence="3" key="1">
    <citation type="journal article" date="2014" name="Nat. Commun.">
        <title>The rainbow trout genome provides novel insights into evolution after whole-genome duplication in vertebrates.</title>
        <authorList>
            <person name="Berthelot C."/>
            <person name="Brunet F."/>
            <person name="Chalopin D."/>
            <person name="Juanchich A."/>
            <person name="Bernard M."/>
            <person name="Noel B."/>
            <person name="Bento P."/>
            <person name="Da Silva C."/>
            <person name="Labadie K."/>
            <person name="Alberti A."/>
            <person name="Aury J.M."/>
            <person name="Louis A."/>
            <person name="Dehais P."/>
            <person name="Bardou P."/>
            <person name="Montfort J."/>
            <person name="Klopp C."/>
            <person name="Cabau C."/>
            <person name="Gaspin C."/>
            <person name="Thorgaard G.H."/>
            <person name="Boussaha M."/>
            <person name="Quillet E."/>
            <person name="Guyomard R."/>
            <person name="Galiana D."/>
            <person name="Bobe J."/>
            <person name="Volff J.N."/>
            <person name="Genet C."/>
            <person name="Wincker P."/>
            <person name="Jaillon O."/>
            <person name="Roest Crollius H."/>
            <person name="Guiguen Y."/>
        </authorList>
    </citation>
    <scope>NUCLEOTIDE SEQUENCE [LARGE SCALE GENOMIC DNA]</scope>
</reference>
<reference evidence="3" key="2">
    <citation type="submission" date="2014-03" db="EMBL/GenBank/DDBJ databases">
        <authorList>
            <person name="Genoscope - CEA"/>
        </authorList>
    </citation>
    <scope>NUCLEOTIDE SEQUENCE</scope>
</reference>
<feature type="transmembrane region" description="Helical" evidence="2">
    <location>
        <begin position="199"/>
        <end position="222"/>
    </location>
</feature>
<sequence>MSSLGWGAEGTGLGVGRGPASGENRDRPISCSRYAGERGMKRRKARMNGTGRRLESTTELSYVIIVTVPLDAVLSFVHQVVSILLGIFQVLLAVPLYYMDIGLPKLQLMLPLFIGFLFVTAGSFAFACEKSPSRQLLTGCAYTNVASLLAGLLALCMYSVSLHSVQGTAEPCTLPSIDLYAGAAQKCPGEYLEGFFRSVTVLLIVYDLGALILHSLLSLSALKGLRVGLCRMIN</sequence>
<evidence type="ECO:0000313" key="3">
    <source>
        <dbReference type="EMBL" id="CDQ58908.1"/>
    </source>
</evidence>
<evidence type="ECO:0000313" key="4">
    <source>
        <dbReference type="Proteomes" id="UP000193380"/>
    </source>
</evidence>
<name>A0A060VV85_ONCMY</name>
<evidence type="ECO:0000256" key="1">
    <source>
        <dbReference type="SAM" id="MobiDB-lite"/>
    </source>
</evidence>
<feature type="region of interest" description="Disordered" evidence="1">
    <location>
        <begin position="1"/>
        <end position="29"/>
    </location>
</feature>
<keyword evidence="2" id="KW-1133">Transmembrane helix</keyword>
<dbReference type="Proteomes" id="UP000193380">
    <property type="component" value="Unassembled WGS sequence"/>
</dbReference>
<gene>
    <name evidence="3" type="ORF">GSONMT00078715001</name>
</gene>